<keyword evidence="10" id="KW-1185">Reference proteome</keyword>
<dbReference type="GO" id="GO:0005886">
    <property type="term" value="C:plasma membrane"/>
    <property type="evidence" value="ECO:0007669"/>
    <property type="project" value="TreeGrafter"/>
</dbReference>
<keyword evidence="4" id="KW-0677">Repeat</keyword>
<protein>
    <submittedName>
        <fullName evidence="9">DASS family transporter</fullName>
    </submittedName>
</protein>
<dbReference type="PROSITE" id="PS51202">
    <property type="entry name" value="RCK_C"/>
    <property type="match status" value="2"/>
</dbReference>
<dbReference type="FunFam" id="3.30.70.1450:FF:000009">
    <property type="entry name" value="SLC13 family permease"/>
    <property type="match status" value="1"/>
</dbReference>
<dbReference type="OrthoDB" id="9809303at2"/>
<feature type="transmembrane region" description="Helical" evidence="7">
    <location>
        <begin position="97"/>
        <end position="121"/>
    </location>
</feature>
<feature type="transmembrane region" description="Helical" evidence="7">
    <location>
        <begin position="528"/>
        <end position="546"/>
    </location>
</feature>
<dbReference type="Proteomes" id="UP000192342">
    <property type="component" value="Unassembled WGS sequence"/>
</dbReference>
<dbReference type="InterPro" id="IPR051679">
    <property type="entry name" value="DASS-Related_Transporters"/>
</dbReference>
<evidence type="ECO:0000256" key="3">
    <source>
        <dbReference type="ARBA" id="ARBA00022692"/>
    </source>
</evidence>
<dbReference type="GO" id="GO:0006813">
    <property type="term" value="P:potassium ion transport"/>
    <property type="evidence" value="ECO:0007669"/>
    <property type="project" value="InterPro"/>
</dbReference>
<feature type="transmembrane region" description="Helical" evidence="7">
    <location>
        <begin position="566"/>
        <end position="586"/>
    </location>
</feature>
<evidence type="ECO:0000259" key="8">
    <source>
        <dbReference type="PROSITE" id="PS51202"/>
    </source>
</evidence>
<dbReference type="Gene3D" id="3.30.70.1450">
    <property type="entry name" value="Regulator of K+ conductance, C-terminal domain"/>
    <property type="match status" value="2"/>
</dbReference>
<dbReference type="Pfam" id="PF02080">
    <property type="entry name" value="TrkA_C"/>
    <property type="match status" value="2"/>
</dbReference>
<evidence type="ECO:0000313" key="9">
    <source>
        <dbReference type="EMBL" id="ORE87317.1"/>
    </source>
</evidence>
<proteinExistence type="predicted"/>
<dbReference type="InterPro" id="IPR004680">
    <property type="entry name" value="Cit_transptr-like_dom"/>
</dbReference>
<dbReference type="EMBL" id="AQQV01000002">
    <property type="protein sequence ID" value="ORE87317.1"/>
    <property type="molecule type" value="Genomic_DNA"/>
</dbReference>
<dbReference type="InterPro" id="IPR036721">
    <property type="entry name" value="RCK_C_sf"/>
</dbReference>
<dbReference type="STRING" id="1317117.ATO7_09757"/>
<evidence type="ECO:0000256" key="1">
    <source>
        <dbReference type="ARBA" id="ARBA00004141"/>
    </source>
</evidence>
<dbReference type="InterPro" id="IPR031312">
    <property type="entry name" value="Na/sul_symport_CS"/>
</dbReference>
<comment type="subcellular location">
    <subcellularLocation>
        <location evidence="1">Membrane</location>
        <topology evidence="1">Multi-pass membrane protein</topology>
    </subcellularLocation>
</comment>
<feature type="domain" description="RCK C-terminal" evidence="8">
    <location>
        <begin position="203"/>
        <end position="290"/>
    </location>
</feature>
<keyword evidence="6 7" id="KW-0472">Membrane</keyword>
<keyword evidence="3 7" id="KW-0812">Transmembrane</keyword>
<evidence type="ECO:0000313" key="10">
    <source>
        <dbReference type="Proteomes" id="UP000192342"/>
    </source>
</evidence>
<evidence type="ECO:0000256" key="4">
    <source>
        <dbReference type="ARBA" id="ARBA00022737"/>
    </source>
</evidence>
<reference evidence="9 10" key="1">
    <citation type="submission" date="2013-04" db="EMBL/GenBank/DDBJ databases">
        <title>Oceanococcus atlanticus 22II-S10r2 Genome Sequencing.</title>
        <authorList>
            <person name="Lai Q."/>
            <person name="Li G."/>
            <person name="Shao Z."/>
        </authorList>
    </citation>
    <scope>NUCLEOTIDE SEQUENCE [LARGE SCALE GENOMIC DNA]</scope>
    <source>
        <strain evidence="9 10">22II-S10r2</strain>
    </source>
</reference>
<name>A0A1Y1SE86_9GAMM</name>
<dbReference type="PANTHER" id="PTHR43652">
    <property type="entry name" value="BASIC AMINO ACID ANTIPORTER YFCC-RELATED"/>
    <property type="match status" value="1"/>
</dbReference>
<evidence type="ECO:0000256" key="6">
    <source>
        <dbReference type="ARBA" id="ARBA00023136"/>
    </source>
</evidence>
<organism evidence="9 10">
    <name type="scientific">Oceanococcus atlanticus</name>
    <dbReference type="NCBI Taxonomy" id="1317117"/>
    <lineage>
        <taxon>Bacteria</taxon>
        <taxon>Pseudomonadati</taxon>
        <taxon>Pseudomonadota</taxon>
        <taxon>Gammaproteobacteria</taxon>
        <taxon>Chromatiales</taxon>
        <taxon>Oceanococcaceae</taxon>
        <taxon>Oceanococcus</taxon>
    </lineage>
</organism>
<dbReference type="RefSeq" id="WP_083561564.1">
    <property type="nucleotide sequence ID" value="NZ_AQQV01000002.1"/>
</dbReference>
<dbReference type="AlphaFoldDB" id="A0A1Y1SE86"/>
<dbReference type="PANTHER" id="PTHR43652:SF2">
    <property type="entry name" value="BASIC AMINO ACID ANTIPORTER YFCC-RELATED"/>
    <property type="match status" value="1"/>
</dbReference>
<feature type="transmembrane region" description="Helical" evidence="7">
    <location>
        <begin position="500"/>
        <end position="521"/>
    </location>
</feature>
<keyword evidence="5 7" id="KW-1133">Transmembrane helix</keyword>
<dbReference type="InterPro" id="IPR006037">
    <property type="entry name" value="RCK_C"/>
</dbReference>
<feature type="transmembrane region" description="Helical" evidence="7">
    <location>
        <begin position="402"/>
        <end position="431"/>
    </location>
</feature>
<evidence type="ECO:0000256" key="7">
    <source>
        <dbReference type="SAM" id="Phobius"/>
    </source>
</evidence>
<accession>A0A1Y1SE86</accession>
<sequence>MQALFVLALTLAVFAALILTRHSPDRILLLALAALAASGIISHADLLSGFANPGLATVAFLYVVAAGIRNTGGVSWVSSRVLGRPTNELGAQLRMMIPVTLLSGIMNNTPIVATLIPAISTWSRQTGIAVSKLLIPLSYAAILGGTLTLIGTSTNLVTAGLYTSMTGDDSLGLFSITPIGLVVAACGLTYMWLVGRHLLPTHQSVEDSFGDPREYSTEMSVIPDGGLVGKTIAQAGLRDIRGLGLYLVEIVRGDKVISAVSREERLQADDRLIFVGDTRGVLQLQEMLGLRAYSPDKVALSESSPERKLVEVVLSPSSPIIGQTIGDADFRKRYGAVVIGVAREGRRIKGHIGGIRLQPADTLLLETRPAFLSRQKYNRDFLLVTDTESHQINREGARRAGAIILAVILSAATGLTDIFTASLVGAMAMVVTRCLSFNQAKSALDAQVLLTIACAMALGVALRESGAASLIANAIFSVAGTHPLSLLIASYLMTLAVSELITNNAAAALALPIVLGAAEAAGLAPQPFVLTVMVAASAAFATPLGYQTNLMVYGPGGYRFADFLKVGLPLNLICAVAGVSTIYALWF</sequence>
<feature type="transmembrane region" description="Helical" evidence="7">
    <location>
        <begin position="171"/>
        <end position="193"/>
    </location>
</feature>
<feature type="domain" description="RCK C-terminal" evidence="8">
    <location>
        <begin position="297"/>
        <end position="381"/>
    </location>
</feature>
<dbReference type="SUPFAM" id="SSF116726">
    <property type="entry name" value="TrkA C-terminal domain-like"/>
    <property type="match status" value="2"/>
</dbReference>
<keyword evidence="2" id="KW-0813">Transport</keyword>
<feature type="transmembrane region" description="Helical" evidence="7">
    <location>
        <begin position="443"/>
        <end position="462"/>
    </location>
</feature>
<comment type="caution">
    <text evidence="9">The sequence shown here is derived from an EMBL/GenBank/DDBJ whole genome shotgun (WGS) entry which is preliminary data.</text>
</comment>
<evidence type="ECO:0000256" key="5">
    <source>
        <dbReference type="ARBA" id="ARBA00022989"/>
    </source>
</evidence>
<feature type="transmembrane region" description="Helical" evidence="7">
    <location>
        <begin position="26"/>
        <end position="47"/>
    </location>
</feature>
<dbReference type="GO" id="GO:0008324">
    <property type="term" value="F:monoatomic cation transmembrane transporter activity"/>
    <property type="evidence" value="ECO:0007669"/>
    <property type="project" value="InterPro"/>
</dbReference>
<feature type="transmembrane region" description="Helical" evidence="7">
    <location>
        <begin position="474"/>
        <end position="494"/>
    </location>
</feature>
<feature type="transmembrane region" description="Helical" evidence="7">
    <location>
        <begin position="133"/>
        <end position="151"/>
    </location>
</feature>
<evidence type="ECO:0000256" key="2">
    <source>
        <dbReference type="ARBA" id="ARBA00022448"/>
    </source>
</evidence>
<dbReference type="PROSITE" id="PS01271">
    <property type="entry name" value="NA_SULFATE"/>
    <property type="match status" value="1"/>
</dbReference>
<gene>
    <name evidence="9" type="ORF">ATO7_09757</name>
</gene>
<dbReference type="Pfam" id="PF03600">
    <property type="entry name" value="CitMHS"/>
    <property type="match status" value="2"/>
</dbReference>